<gene>
    <name evidence="2" type="ORF">PR048_027187</name>
</gene>
<name>A0ABQ9GGK9_9NEOP</name>
<dbReference type="EMBL" id="JARBHB010000012">
    <property type="protein sequence ID" value="KAJ8870886.1"/>
    <property type="molecule type" value="Genomic_DNA"/>
</dbReference>
<sequence>MEKLRNARAGETGDPRDNPLISDIVRHDSHVLKSGSDPTWNRTRVPITTQDDYFPYPFFVLQGAAGMRCLKKHLTNLAKHHKRFAQPTKHAPALAHHNTSYSNPQAEDIVLTKDIGCLWIQQHTIIAPTSTLAAPLNIQTSTQEKRGYSPHHLGFPLLLPHSPRHKKQYTH</sequence>
<keyword evidence="3" id="KW-1185">Reference proteome</keyword>
<accession>A0ABQ9GGK9</accession>
<reference evidence="2 3" key="1">
    <citation type="submission" date="2023-02" db="EMBL/GenBank/DDBJ databases">
        <title>LHISI_Scaffold_Assembly.</title>
        <authorList>
            <person name="Stuart O.P."/>
            <person name="Cleave R."/>
            <person name="Magrath M.J.L."/>
            <person name="Mikheyev A.S."/>
        </authorList>
    </citation>
    <scope>NUCLEOTIDE SEQUENCE [LARGE SCALE GENOMIC DNA]</scope>
    <source>
        <strain evidence="2">Daus_M_001</strain>
        <tissue evidence="2">Leg muscle</tissue>
    </source>
</reference>
<protein>
    <submittedName>
        <fullName evidence="2">Uncharacterized protein</fullName>
    </submittedName>
</protein>
<organism evidence="2 3">
    <name type="scientific">Dryococelus australis</name>
    <dbReference type="NCBI Taxonomy" id="614101"/>
    <lineage>
        <taxon>Eukaryota</taxon>
        <taxon>Metazoa</taxon>
        <taxon>Ecdysozoa</taxon>
        <taxon>Arthropoda</taxon>
        <taxon>Hexapoda</taxon>
        <taxon>Insecta</taxon>
        <taxon>Pterygota</taxon>
        <taxon>Neoptera</taxon>
        <taxon>Polyneoptera</taxon>
        <taxon>Phasmatodea</taxon>
        <taxon>Verophasmatodea</taxon>
        <taxon>Anareolatae</taxon>
        <taxon>Phasmatidae</taxon>
        <taxon>Eurycanthinae</taxon>
        <taxon>Dryococelus</taxon>
    </lineage>
</organism>
<feature type="region of interest" description="Disordered" evidence="1">
    <location>
        <begin position="1"/>
        <end position="22"/>
    </location>
</feature>
<evidence type="ECO:0000313" key="3">
    <source>
        <dbReference type="Proteomes" id="UP001159363"/>
    </source>
</evidence>
<evidence type="ECO:0000256" key="1">
    <source>
        <dbReference type="SAM" id="MobiDB-lite"/>
    </source>
</evidence>
<proteinExistence type="predicted"/>
<dbReference type="Proteomes" id="UP001159363">
    <property type="component" value="Chromosome 11"/>
</dbReference>
<comment type="caution">
    <text evidence="2">The sequence shown here is derived from an EMBL/GenBank/DDBJ whole genome shotgun (WGS) entry which is preliminary data.</text>
</comment>
<evidence type="ECO:0000313" key="2">
    <source>
        <dbReference type="EMBL" id="KAJ8870886.1"/>
    </source>
</evidence>